<accession>A0ABQ5KM90</accession>
<protein>
    <submittedName>
        <fullName evidence="1">Uncharacterized protein</fullName>
    </submittedName>
</protein>
<keyword evidence="2" id="KW-1185">Reference proteome</keyword>
<name>A0ABQ5KM90_9EUKA</name>
<comment type="caution">
    <text evidence="1">The sequence shown here is derived from an EMBL/GenBank/DDBJ whole genome shotgun (WGS) entry which is preliminary data.</text>
</comment>
<dbReference type="Proteomes" id="UP001057375">
    <property type="component" value="Unassembled WGS sequence"/>
</dbReference>
<evidence type="ECO:0000313" key="2">
    <source>
        <dbReference type="Proteomes" id="UP001057375"/>
    </source>
</evidence>
<reference evidence="1" key="1">
    <citation type="submission" date="2022-03" db="EMBL/GenBank/DDBJ databases">
        <title>Draft genome sequence of Aduncisulcus paluster, a free-living microaerophilic Fornicata.</title>
        <authorList>
            <person name="Yuyama I."/>
            <person name="Kume K."/>
            <person name="Tamura T."/>
            <person name="Inagaki Y."/>
            <person name="Hashimoto T."/>
        </authorList>
    </citation>
    <scope>NUCLEOTIDE SEQUENCE</scope>
    <source>
        <strain evidence="1">NY0171</strain>
    </source>
</reference>
<gene>
    <name evidence="1" type="ORF">ADUPG1_002561</name>
</gene>
<proteinExistence type="predicted"/>
<sequence>MWREKGGWLMDNGFTSLEEIKREYLIESNDIDEMVGALKGQLKEIHPDHEGGDFESGEQKERVLKLNAALDFVRKEGKKELAVKSEISGLIEALNTQ</sequence>
<dbReference type="EMBL" id="BQXS01003032">
    <property type="protein sequence ID" value="GKT33620.1"/>
    <property type="molecule type" value="Genomic_DNA"/>
</dbReference>
<organism evidence="1 2">
    <name type="scientific">Aduncisulcus paluster</name>
    <dbReference type="NCBI Taxonomy" id="2918883"/>
    <lineage>
        <taxon>Eukaryota</taxon>
        <taxon>Metamonada</taxon>
        <taxon>Carpediemonas-like organisms</taxon>
        <taxon>Aduncisulcus</taxon>
    </lineage>
</organism>
<feature type="non-terminal residue" evidence="1">
    <location>
        <position position="97"/>
    </location>
</feature>
<evidence type="ECO:0000313" key="1">
    <source>
        <dbReference type="EMBL" id="GKT33620.1"/>
    </source>
</evidence>